<feature type="domain" description="Dynamin-type G" evidence="15">
    <location>
        <begin position="1"/>
        <end position="247"/>
    </location>
</feature>
<dbReference type="InterPro" id="IPR045063">
    <property type="entry name" value="Dynamin_N"/>
</dbReference>
<dbReference type="GO" id="GO:0005741">
    <property type="term" value="C:mitochondrial outer membrane"/>
    <property type="evidence" value="ECO:0007669"/>
    <property type="project" value="UniProtKB-SubCell"/>
</dbReference>
<evidence type="ECO:0000313" key="17">
    <source>
        <dbReference type="Proteomes" id="UP001233999"/>
    </source>
</evidence>
<keyword evidence="17" id="KW-1185">Reference proteome</keyword>
<reference evidence="16" key="1">
    <citation type="journal article" date="2023" name="IScience">
        <title>Live-bearing cockroach genome reveals convergent evolutionary mechanisms linked to viviparity in insects and beyond.</title>
        <authorList>
            <person name="Fouks B."/>
            <person name="Harrison M.C."/>
            <person name="Mikhailova A.A."/>
            <person name="Marchal E."/>
            <person name="English S."/>
            <person name="Carruthers M."/>
            <person name="Jennings E.C."/>
            <person name="Chiamaka E.L."/>
            <person name="Frigard R.A."/>
            <person name="Pippel M."/>
            <person name="Attardo G.M."/>
            <person name="Benoit J.B."/>
            <person name="Bornberg-Bauer E."/>
            <person name="Tobe S.S."/>
        </authorList>
    </citation>
    <scope>NUCLEOTIDE SEQUENCE</scope>
    <source>
        <strain evidence="16">Stay&amp;Tobe</strain>
    </source>
</reference>
<accession>A0AAD7ZAF2</accession>
<evidence type="ECO:0000256" key="6">
    <source>
        <dbReference type="ARBA" id="ARBA00022843"/>
    </source>
</evidence>
<evidence type="ECO:0000256" key="10">
    <source>
        <dbReference type="ARBA" id="ARBA00023134"/>
    </source>
</evidence>
<gene>
    <name evidence="16" type="ORF">L9F63_006509</name>
</gene>
<evidence type="ECO:0000256" key="3">
    <source>
        <dbReference type="ARBA" id="ARBA00022741"/>
    </source>
</evidence>
<keyword evidence="2 14" id="KW-0812">Transmembrane</keyword>
<dbReference type="SUPFAM" id="SSF111479">
    <property type="entry name" value="Fzo-like conserved region"/>
    <property type="match status" value="1"/>
</dbReference>
<dbReference type="EMBL" id="JASPKZ010009386">
    <property type="protein sequence ID" value="KAJ9576891.1"/>
    <property type="molecule type" value="Genomic_DNA"/>
</dbReference>
<comment type="subcellular location">
    <subcellularLocation>
        <location evidence="1">Mitochondrion outer membrane</location>
        <topology evidence="1">Multi-pass membrane protein</topology>
    </subcellularLocation>
</comment>
<dbReference type="GO" id="GO:0005525">
    <property type="term" value="F:GTP binding"/>
    <property type="evidence" value="ECO:0007669"/>
    <property type="project" value="UniProtKB-KW"/>
</dbReference>
<evidence type="ECO:0000256" key="13">
    <source>
        <dbReference type="SAM" id="Coils"/>
    </source>
</evidence>
<keyword evidence="10" id="KW-0342">GTP-binding</keyword>
<dbReference type="GO" id="GO:0003924">
    <property type="term" value="F:GTPase activity"/>
    <property type="evidence" value="ECO:0007669"/>
    <property type="project" value="InterPro"/>
</dbReference>
<evidence type="ECO:0000256" key="14">
    <source>
        <dbReference type="SAM" id="Phobius"/>
    </source>
</evidence>
<protein>
    <recommendedName>
        <fullName evidence="15">Dynamin-type G domain-containing protein</fullName>
    </recommendedName>
</protein>
<keyword evidence="8 13" id="KW-0175">Coiled coil</keyword>
<reference evidence="16" key="2">
    <citation type="submission" date="2023-05" db="EMBL/GenBank/DDBJ databases">
        <authorList>
            <person name="Fouks B."/>
        </authorList>
    </citation>
    <scope>NUCLEOTIDE SEQUENCE</scope>
    <source>
        <strain evidence="16">Stay&amp;Tobe</strain>
        <tissue evidence="16">Testes</tissue>
    </source>
</reference>
<keyword evidence="6" id="KW-0832">Ubl conjugation</keyword>
<feature type="coiled-coil region" evidence="13">
    <location>
        <begin position="615"/>
        <end position="645"/>
    </location>
</feature>
<sequence>SFMLYFHFFLTSNGKSSVINAMLREKILPSGIGHTTNCFLQVEGSDNGEAYLVTEDSTEKQNVKSVGQLAHALCKEKLGESQLVHIYWPKDKCLLLRDDVVFVDSPGIDVSPNLDEWIDRHCLDADVFVLVANAESTLMLTEKNFFHKVSTRLSKPNIFILNNRWDASASEPEYLDQVRVQHMERAVDFLVKELNVCSQKEAGERIFFISAKEALQARLQEQKGQPAHTGSIAEGFPNRYFEFQDFERKFEECISKSAVRTKFEQHSQQGKFIVYEIRSIMDATYDRAQKMRSEKMIVKKEVHDKLNFTEQQLILLTQEMKDKIHQMVEDVEQRVSKALSEEIRRLADLVNDFNSSFHPDQIVLNAYKKDLHLHVENGLGSNLRARLSTALAMNIENSQREMTERMSALLPADKKQVSLNVLPRREPFEILYRLNCDNLCADFHEDLEFRFSWSFTSIIMRFAGKKTNNVALTNYPQRIPRDIMSPSDTIDVSQIRFPSTNQSDDWSGIVSKIAMASIGSQGTMGGLLLAGFLLKTVGWRLILFTGGIYGCFYLYERMTWTNKAKEREFKRQYVDHATKKLRLIVDLTSANCSHQVQQELSSTFARLCHLVDEATNDMDSEIKILDKEIRKLEEAANSAKVLRNKANYITKELEMFDDAYLKSRD</sequence>
<dbReference type="AlphaFoldDB" id="A0AAD7ZAF2"/>
<feature type="transmembrane region" description="Helical" evidence="14">
    <location>
        <begin position="537"/>
        <end position="555"/>
    </location>
</feature>
<keyword evidence="5" id="KW-0378">Hydrolase</keyword>
<evidence type="ECO:0000256" key="9">
    <source>
        <dbReference type="ARBA" id="ARBA00023128"/>
    </source>
</evidence>
<keyword evidence="3" id="KW-0547">Nucleotide-binding</keyword>
<keyword evidence="4" id="KW-1000">Mitochondrion outer membrane</keyword>
<dbReference type="InterPro" id="IPR027094">
    <property type="entry name" value="Mitofusin_fam"/>
</dbReference>
<evidence type="ECO:0000256" key="7">
    <source>
        <dbReference type="ARBA" id="ARBA00022989"/>
    </source>
</evidence>
<comment type="caution">
    <text evidence="16">The sequence shown here is derived from an EMBL/GenBank/DDBJ whole genome shotgun (WGS) entry which is preliminary data.</text>
</comment>
<dbReference type="SUPFAM" id="SSF52540">
    <property type="entry name" value="P-loop containing nucleoside triphosphate hydrolases"/>
    <property type="match status" value="1"/>
</dbReference>
<proteinExistence type="predicted"/>
<dbReference type="Pfam" id="PF00350">
    <property type="entry name" value="Dynamin_N"/>
    <property type="match status" value="1"/>
</dbReference>
<dbReference type="GO" id="GO:0008053">
    <property type="term" value="P:mitochondrial fusion"/>
    <property type="evidence" value="ECO:0007669"/>
    <property type="project" value="InterPro"/>
</dbReference>
<keyword evidence="11 14" id="KW-0472">Membrane</keyword>
<comment type="catalytic activity">
    <reaction evidence="12">
        <text>GTP + H2O = GDP + phosphate + H(+)</text>
        <dbReference type="Rhea" id="RHEA:19669"/>
        <dbReference type="ChEBI" id="CHEBI:15377"/>
        <dbReference type="ChEBI" id="CHEBI:15378"/>
        <dbReference type="ChEBI" id="CHEBI:37565"/>
        <dbReference type="ChEBI" id="CHEBI:43474"/>
        <dbReference type="ChEBI" id="CHEBI:58189"/>
    </reaction>
</comment>
<organism evidence="16 17">
    <name type="scientific">Diploptera punctata</name>
    <name type="common">Pacific beetle cockroach</name>
    <dbReference type="NCBI Taxonomy" id="6984"/>
    <lineage>
        <taxon>Eukaryota</taxon>
        <taxon>Metazoa</taxon>
        <taxon>Ecdysozoa</taxon>
        <taxon>Arthropoda</taxon>
        <taxon>Hexapoda</taxon>
        <taxon>Insecta</taxon>
        <taxon>Pterygota</taxon>
        <taxon>Neoptera</taxon>
        <taxon>Polyneoptera</taxon>
        <taxon>Dictyoptera</taxon>
        <taxon>Blattodea</taxon>
        <taxon>Blaberoidea</taxon>
        <taxon>Blaberidae</taxon>
        <taxon>Diplopterinae</taxon>
        <taxon>Diploptera</taxon>
    </lineage>
</organism>
<evidence type="ECO:0000256" key="8">
    <source>
        <dbReference type="ARBA" id="ARBA00023054"/>
    </source>
</evidence>
<dbReference type="Gene3D" id="3.40.50.300">
    <property type="entry name" value="P-loop containing nucleotide triphosphate hydrolases"/>
    <property type="match status" value="1"/>
</dbReference>
<evidence type="ECO:0000259" key="15">
    <source>
        <dbReference type="PROSITE" id="PS51718"/>
    </source>
</evidence>
<dbReference type="PANTHER" id="PTHR10465:SF3">
    <property type="entry name" value="TRANSMEMBRANE GTPASE MARF-RELATED"/>
    <property type="match status" value="1"/>
</dbReference>
<feature type="non-terminal residue" evidence="16">
    <location>
        <position position="1"/>
    </location>
</feature>
<dbReference type="CDD" id="cd09912">
    <property type="entry name" value="DLP_2"/>
    <property type="match status" value="1"/>
</dbReference>
<dbReference type="GO" id="GO:0051646">
    <property type="term" value="P:mitochondrion localization"/>
    <property type="evidence" value="ECO:0007669"/>
    <property type="project" value="TreeGrafter"/>
</dbReference>
<evidence type="ECO:0000313" key="16">
    <source>
        <dbReference type="EMBL" id="KAJ9576891.1"/>
    </source>
</evidence>
<dbReference type="InterPro" id="IPR006884">
    <property type="entry name" value="Fzo/mitofusin_HR2"/>
</dbReference>
<dbReference type="Pfam" id="PF04799">
    <property type="entry name" value="Fzo_mitofusin"/>
    <property type="match status" value="1"/>
</dbReference>
<keyword evidence="9" id="KW-0496">Mitochondrion</keyword>
<dbReference type="FunFam" id="3.40.50.300:FF:000214">
    <property type="entry name" value="Mitofusin 2"/>
    <property type="match status" value="1"/>
</dbReference>
<keyword evidence="7 14" id="KW-1133">Transmembrane helix</keyword>
<dbReference type="PROSITE" id="PS51718">
    <property type="entry name" value="G_DYNAMIN_2"/>
    <property type="match status" value="1"/>
</dbReference>
<dbReference type="PANTHER" id="PTHR10465">
    <property type="entry name" value="TRANSMEMBRANE GTPASE FZO1"/>
    <property type="match status" value="1"/>
</dbReference>
<evidence type="ECO:0000256" key="12">
    <source>
        <dbReference type="ARBA" id="ARBA00048548"/>
    </source>
</evidence>
<evidence type="ECO:0000256" key="2">
    <source>
        <dbReference type="ARBA" id="ARBA00022692"/>
    </source>
</evidence>
<evidence type="ECO:0000256" key="5">
    <source>
        <dbReference type="ARBA" id="ARBA00022801"/>
    </source>
</evidence>
<dbReference type="FunFam" id="1.20.5.110:FF:000012">
    <property type="entry name" value="Mitofusin 2"/>
    <property type="match status" value="1"/>
</dbReference>
<evidence type="ECO:0000256" key="11">
    <source>
        <dbReference type="ARBA" id="ARBA00023136"/>
    </source>
</evidence>
<name>A0AAD7ZAF2_DIPPU</name>
<dbReference type="InterPro" id="IPR030381">
    <property type="entry name" value="G_DYNAMIN_dom"/>
</dbReference>
<dbReference type="Proteomes" id="UP001233999">
    <property type="component" value="Unassembled WGS sequence"/>
</dbReference>
<dbReference type="InterPro" id="IPR027417">
    <property type="entry name" value="P-loop_NTPase"/>
</dbReference>
<dbReference type="Gene3D" id="1.20.5.110">
    <property type="match status" value="1"/>
</dbReference>
<evidence type="ECO:0000256" key="4">
    <source>
        <dbReference type="ARBA" id="ARBA00022787"/>
    </source>
</evidence>
<evidence type="ECO:0000256" key="1">
    <source>
        <dbReference type="ARBA" id="ARBA00004374"/>
    </source>
</evidence>